<protein>
    <recommendedName>
        <fullName evidence="1">Putative restriction endonuclease domain-containing protein</fullName>
    </recommendedName>
</protein>
<dbReference type="STRING" id="395961.Cyan7425_2204"/>
<dbReference type="InterPro" id="IPR011335">
    <property type="entry name" value="Restrct_endonuc-II-like"/>
</dbReference>
<feature type="domain" description="Putative restriction endonuclease" evidence="1">
    <location>
        <begin position="5"/>
        <end position="109"/>
    </location>
</feature>
<evidence type="ECO:0000259" key="1">
    <source>
        <dbReference type="Pfam" id="PF05685"/>
    </source>
</evidence>
<name>B8HVB3_CYAP4</name>
<organism evidence="2">
    <name type="scientific">Cyanothece sp. (strain PCC 7425 / ATCC 29141)</name>
    <dbReference type="NCBI Taxonomy" id="395961"/>
    <lineage>
        <taxon>Bacteria</taxon>
        <taxon>Bacillati</taxon>
        <taxon>Cyanobacteriota</taxon>
        <taxon>Cyanophyceae</taxon>
        <taxon>Gomontiellales</taxon>
        <taxon>Cyanothecaceae</taxon>
        <taxon>Cyanothece</taxon>
    </lineage>
</organism>
<gene>
    <name evidence="2" type="ordered locus">Cyan7425_2204</name>
</gene>
<dbReference type="PANTHER" id="PTHR35400:SF1">
    <property type="entry name" value="SLR1083 PROTEIN"/>
    <property type="match status" value="1"/>
</dbReference>
<dbReference type="SUPFAM" id="SSF52980">
    <property type="entry name" value="Restriction endonuclease-like"/>
    <property type="match status" value="1"/>
</dbReference>
<dbReference type="EMBL" id="CP001344">
    <property type="protein sequence ID" value="ACL44565.1"/>
    <property type="molecule type" value="Genomic_DNA"/>
</dbReference>
<sequence length="117" mass="13584">MSRTITAWLPRDFSEPEPDLAVVHLDPLDYEDHHPTPAEIFWLIEIADTTLKRDCDLKAPVYGRSLVPEYWILDLQQRCLYVFRQPGSSGYEREQVLTETDTLAPLAFPARSSYKIF</sequence>
<dbReference type="HOGENOM" id="CLU_2080896_0_0_3"/>
<dbReference type="PANTHER" id="PTHR35400">
    <property type="entry name" value="SLR1083 PROTEIN"/>
    <property type="match status" value="1"/>
</dbReference>
<accession>B8HVB3</accession>
<reference evidence="2" key="1">
    <citation type="submission" date="2009-01" db="EMBL/GenBank/DDBJ databases">
        <title>Complete sequence of chromosome Cyanothece sp. PCC 7425.</title>
        <authorList>
            <consortium name="US DOE Joint Genome Institute"/>
            <person name="Lucas S."/>
            <person name="Copeland A."/>
            <person name="Lapidus A."/>
            <person name="Glavina del Rio T."/>
            <person name="Dalin E."/>
            <person name="Tice H."/>
            <person name="Bruce D."/>
            <person name="Goodwin L."/>
            <person name="Pitluck S."/>
            <person name="Sims D."/>
            <person name="Meineke L."/>
            <person name="Brettin T."/>
            <person name="Detter J.C."/>
            <person name="Han C."/>
            <person name="Larimer F."/>
            <person name="Land M."/>
            <person name="Hauser L."/>
            <person name="Kyrpides N."/>
            <person name="Ovchinnikova G."/>
            <person name="Liberton M."/>
            <person name="Stoeckel J."/>
            <person name="Banerjee A."/>
            <person name="Singh A."/>
            <person name="Page L."/>
            <person name="Sato H."/>
            <person name="Zhao L."/>
            <person name="Sherman L."/>
            <person name="Pakrasi H."/>
            <person name="Richardson P."/>
        </authorList>
    </citation>
    <scope>NUCLEOTIDE SEQUENCE</scope>
    <source>
        <strain evidence="2">PCC 7425</strain>
    </source>
</reference>
<dbReference type="CDD" id="cd06260">
    <property type="entry name" value="DUF820-like"/>
    <property type="match status" value="1"/>
</dbReference>
<dbReference type="eggNOG" id="COG4636">
    <property type="taxonomic scope" value="Bacteria"/>
</dbReference>
<dbReference type="Gene3D" id="3.90.1570.10">
    <property type="entry name" value="tt1808, chain A"/>
    <property type="match status" value="1"/>
</dbReference>
<dbReference type="AlphaFoldDB" id="B8HVB3"/>
<dbReference type="OrthoDB" id="509866at2"/>
<dbReference type="KEGG" id="cyn:Cyan7425_2204"/>
<dbReference type="InterPro" id="IPR008538">
    <property type="entry name" value="Uma2"/>
</dbReference>
<dbReference type="Pfam" id="PF05685">
    <property type="entry name" value="Uma2"/>
    <property type="match status" value="1"/>
</dbReference>
<proteinExistence type="predicted"/>
<dbReference type="InterPro" id="IPR012296">
    <property type="entry name" value="Nuclease_put_TT1808"/>
</dbReference>
<evidence type="ECO:0000313" key="2">
    <source>
        <dbReference type="EMBL" id="ACL44565.1"/>
    </source>
</evidence>